<dbReference type="RefSeq" id="WP_087506679.1">
    <property type="nucleotide sequence ID" value="NZ_BMDX01000016.1"/>
</dbReference>
<reference evidence="3" key="1">
    <citation type="journal article" date="2019" name="Int. J. Syst. Evol. Microbiol.">
        <title>The Global Catalogue of Microorganisms (GCM) 10K type strain sequencing project: providing services to taxonomists for standard genome sequencing and annotation.</title>
        <authorList>
            <consortium name="The Broad Institute Genomics Platform"/>
            <consortium name="The Broad Institute Genome Sequencing Center for Infectious Disease"/>
            <person name="Wu L."/>
            <person name="Ma J."/>
        </authorList>
    </citation>
    <scope>NUCLEOTIDE SEQUENCE [LARGE SCALE GENOMIC DNA]</scope>
    <source>
        <strain evidence="3">CGMCC 1.10130</strain>
    </source>
</reference>
<gene>
    <name evidence="2" type="ORF">GCM10011369_27710</name>
</gene>
<keyword evidence="3" id="KW-1185">Reference proteome</keyword>
<dbReference type="SUPFAM" id="SSF55729">
    <property type="entry name" value="Acyl-CoA N-acyltransferases (Nat)"/>
    <property type="match status" value="1"/>
</dbReference>
<comment type="caution">
    <text evidence="2">The sequence shown here is derived from an EMBL/GenBank/DDBJ whole genome shotgun (WGS) entry which is preliminary data.</text>
</comment>
<feature type="domain" description="BioF2-like acetyltransferase" evidence="1">
    <location>
        <begin position="151"/>
        <end position="289"/>
    </location>
</feature>
<organism evidence="2 3">
    <name type="scientific">Neiella marina</name>
    <dbReference type="NCBI Taxonomy" id="508461"/>
    <lineage>
        <taxon>Bacteria</taxon>
        <taxon>Pseudomonadati</taxon>
        <taxon>Pseudomonadota</taxon>
        <taxon>Gammaproteobacteria</taxon>
        <taxon>Alteromonadales</taxon>
        <taxon>Echinimonadaceae</taxon>
        <taxon>Neiella</taxon>
    </lineage>
</organism>
<dbReference type="Proteomes" id="UP000619743">
    <property type="component" value="Unassembled WGS sequence"/>
</dbReference>
<evidence type="ECO:0000313" key="2">
    <source>
        <dbReference type="EMBL" id="GGA84153.1"/>
    </source>
</evidence>
<dbReference type="OrthoDB" id="4349922at2"/>
<evidence type="ECO:0000259" key="1">
    <source>
        <dbReference type="Pfam" id="PF13480"/>
    </source>
</evidence>
<dbReference type="InterPro" id="IPR038740">
    <property type="entry name" value="BioF2-like_GNAT_dom"/>
</dbReference>
<accession>A0A8J2XQC1</accession>
<name>A0A8J2XQC1_9GAMM</name>
<sequence>MPESSQVAIPPATDIELTPEWQDCLYRHCFSAADVLHSAEASGAIYRFVQRANNYGFTTIAPLRNFFVTLAKPSQQLAAPQHHRICQQVLSPRWHMAEIGVADGNDDFIKNACDFLATNGYPHEVVDQFDNWRLLVGGSFAEYMAQRPSQLKNTIKRKRRKLENDQVAVEFIIAENTEQTKAHWQDYCHVYQQSWKPAEEKLSFIAEFVELAASRGWLRMGLLYFNGIPAAAQIWFVYQGKANIFKLAYCPKHKTYSPGTLLTAHLMAHVFDHDRVAVVDFGMGDEPYKADWMSERIVRQSIRAFNHRSFFGKLAQLRYQILPRIKRRILAK</sequence>
<dbReference type="AlphaFoldDB" id="A0A8J2XQC1"/>
<protein>
    <recommendedName>
        <fullName evidence="1">BioF2-like acetyltransferase domain-containing protein</fullName>
    </recommendedName>
</protein>
<dbReference type="Gene3D" id="3.40.630.30">
    <property type="match status" value="1"/>
</dbReference>
<proteinExistence type="predicted"/>
<dbReference type="InterPro" id="IPR016181">
    <property type="entry name" value="Acyl_CoA_acyltransferase"/>
</dbReference>
<dbReference type="EMBL" id="BMDX01000016">
    <property type="protein sequence ID" value="GGA84153.1"/>
    <property type="molecule type" value="Genomic_DNA"/>
</dbReference>
<evidence type="ECO:0000313" key="3">
    <source>
        <dbReference type="Proteomes" id="UP000619743"/>
    </source>
</evidence>
<dbReference type="Pfam" id="PF13480">
    <property type="entry name" value="Acetyltransf_6"/>
    <property type="match status" value="1"/>
</dbReference>